<dbReference type="Pfam" id="PF07963">
    <property type="entry name" value="N_methyl"/>
    <property type="match status" value="1"/>
</dbReference>
<dbReference type="NCBIfam" id="TIGR02532">
    <property type="entry name" value="IV_pilin_GFxxxE"/>
    <property type="match status" value="1"/>
</dbReference>
<reference evidence="4" key="1">
    <citation type="journal article" date="2020" name="mSystems">
        <title>Genome- and Community-Level Interaction Insights into Carbon Utilization and Element Cycling Functions of Hydrothermarchaeota in Hydrothermal Sediment.</title>
        <authorList>
            <person name="Zhou Z."/>
            <person name="Liu Y."/>
            <person name="Xu W."/>
            <person name="Pan J."/>
            <person name="Luo Z.H."/>
            <person name="Li M."/>
        </authorList>
    </citation>
    <scope>NUCLEOTIDE SEQUENCE [LARGE SCALE GENOMIC DNA]</scope>
    <source>
        <strain evidence="4">SpSt-86</strain>
    </source>
</reference>
<proteinExistence type="predicted"/>
<keyword evidence="3" id="KW-0472">Membrane</keyword>
<keyword evidence="3" id="KW-1133">Transmembrane helix</keyword>
<sequence length="130" mass="14144">MVPDTVRLFGHGSLRFVRGIQELGSMKRGYTLAEVIAALVIIAIGALALFGVLSNALTGIGRVYRESRKTFEANAKLEEYFSKGDSSQVEPQFSTLTITSLATSIEVKIVKPKSDQFGNTALFIFEPATQ</sequence>
<accession>A0A832MMD2</accession>
<gene>
    <name evidence="4" type="ORF">ENW55_04415</name>
</gene>
<evidence type="ECO:0000313" key="4">
    <source>
        <dbReference type="EMBL" id="HGZ79209.1"/>
    </source>
</evidence>
<dbReference type="EMBL" id="DTKQ01000033">
    <property type="protein sequence ID" value="HGZ79209.1"/>
    <property type="molecule type" value="Genomic_DNA"/>
</dbReference>
<dbReference type="GO" id="GO:0009279">
    <property type="term" value="C:cell outer membrane"/>
    <property type="evidence" value="ECO:0007669"/>
    <property type="project" value="UniProtKB-SubCell"/>
</dbReference>
<keyword evidence="2" id="KW-0998">Cell outer membrane</keyword>
<comment type="caution">
    <text evidence="4">The sequence shown here is derived from an EMBL/GenBank/DDBJ whole genome shotgun (WGS) entry which is preliminary data.</text>
</comment>
<feature type="transmembrane region" description="Helical" evidence="3">
    <location>
        <begin position="35"/>
        <end position="60"/>
    </location>
</feature>
<evidence type="ECO:0000256" key="2">
    <source>
        <dbReference type="ARBA" id="ARBA00023237"/>
    </source>
</evidence>
<keyword evidence="3" id="KW-0812">Transmembrane</keyword>
<organism evidence="4">
    <name type="scientific">Pseudothermotoga hypogea</name>
    <dbReference type="NCBI Taxonomy" id="57487"/>
    <lineage>
        <taxon>Bacteria</taxon>
        <taxon>Thermotogati</taxon>
        <taxon>Thermotogota</taxon>
        <taxon>Thermotogae</taxon>
        <taxon>Thermotogales</taxon>
        <taxon>Thermotogaceae</taxon>
        <taxon>Pseudothermotoga</taxon>
    </lineage>
</organism>
<comment type="subcellular location">
    <subcellularLocation>
        <location evidence="1">Cell outer membrane</location>
    </subcellularLocation>
</comment>
<evidence type="ECO:0000256" key="1">
    <source>
        <dbReference type="ARBA" id="ARBA00004442"/>
    </source>
</evidence>
<dbReference type="AlphaFoldDB" id="A0A832MMD2"/>
<dbReference type="InterPro" id="IPR012902">
    <property type="entry name" value="N_methyl_site"/>
</dbReference>
<protein>
    <submittedName>
        <fullName evidence="4">Type II secretion system protein</fullName>
    </submittedName>
</protein>
<name>A0A832MMD2_9THEM</name>
<evidence type="ECO:0000256" key="3">
    <source>
        <dbReference type="SAM" id="Phobius"/>
    </source>
</evidence>